<dbReference type="OrthoDB" id="3483012at2"/>
<evidence type="ECO:0000313" key="1">
    <source>
        <dbReference type="EMBL" id="SEG94271.1"/>
    </source>
</evidence>
<accession>A0A1H6EAJ1</accession>
<dbReference type="RefSeq" id="WP_103944803.1">
    <property type="nucleotide sequence ID" value="NZ_FNVO01000045.1"/>
</dbReference>
<protein>
    <submittedName>
        <fullName evidence="1">Uncharacterized protein</fullName>
    </submittedName>
</protein>
<proteinExistence type="predicted"/>
<dbReference type="AlphaFoldDB" id="A0A1H6EAJ1"/>
<name>A0A1H6EAJ1_9ACTN</name>
<dbReference type="EMBL" id="FNVO01000045">
    <property type="protein sequence ID" value="SEG94271.1"/>
    <property type="molecule type" value="Genomic_DNA"/>
</dbReference>
<keyword evidence="2" id="KW-1185">Reference proteome</keyword>
<dbReference type="Proteomes" id="UP000236723">
    <property type="component" value="Unassembled WGS sequence"/>
</dbReference>
<evidence type="ECO:0000313" key="2">
    <source>
        <dbReference type="Proteomes" id="UP000236723"/>
    </source>
</evidence>
<organism evidence="1 2">
    <name type="scientific">Thermomonospora echinospora</name>
    <dbReference type="NCBI Taxonomy" id="1992"/>
    <lineage>
        <taxon>Bacteria</taxon>
        <taxon>Bacillati</taxon>
        <taxon>Actinomycetota</taxon>
        <taxon>Actinomycetes</taxon>
        <taxon>Streptosporangiales</taxon>
        <taxon>Thermomonosporaceae</taxon>
        <taxon>Thermomonospora</taxon>
    </lineage>
</organism>
<gene>
    <name evidence="1" type="ORF">SAMN04489712_1455</name>
</gene>
<sequence length="105" mass="10630">MALGGAIAPYARAGAIVNADGSVIRSKGVTAVRKTATGRYCIELEAGIDASTALVVATPKWGANWDSIVLVNEGPVDCGDASRNVFVGTGRPSGAADEPFVVVVL</sequence>
<reference evidence="2" key="1">
    <citation type="submission" date="2016-10" db="EMBL/GenBank/DDBJ databases">
        <authorList>
            <person name="Varghese N."/>
            <person name="Submissions S."/>
        </authorList>
    </citation>
    <scope>NUCLEOTIDE SEQUENCE [LARGE SCALE GENOMIC DNA]</scope>
    <source>
        <strain evidence="2">DSM 43163</strain>
    </source>
</reference>